<protein>
    <submittedName>
        <fullName evidence="1">Uncharacterized protein</fullName>
    </submittedName>
</protein>
<keyword evidence="2" id="KW-1185">Reference proteome</keyword>
<evidence type="ECO:0000313" key="2">
    <source>
        <dbReference type="Proteomes" id="UP000276215"/>
    </source>
</evidence>
<name>A0A3N4J856_9PEZI</name>
<dbReference type="AlphaFoldDB" id="A0A3N4J856"/>
<proteinExistence type="predicted"/>
<organism evidence="1 2">
    <name type="scientific">Choiromyces venosus 120613-1</name>
    <dbReference type="NCBI Taxonomy" id="1336337"/>
    <lineage>
        <taxon>Eukaryota</taxon>
        <taxon>Fungi</taxon>
        <taxon>Dikarya</taxon>
        <taxon>Ascomycota</taxon>
        <taxon>Pezizomycotina</taxon>
        <taxon>Pezizomycetes</taxon>
        <taxon>Pezizales</taxon>
        <taxon>Tuberaceae</taxon>
        <taxon>Choiromyces</taxon>
    </lineage>
</organism>
<evidence type="ECO:0000313" key="1">
    <source>
        <dbReference type="EMBL" id="RPA94463.1"/>
    </source>
</evidence>
<sequence length="215" mass="24464">MIHYPTPHGTTHPSNSPKYGIRCTPSALAKNSRHAKDLGNCRPCDHFPSPSPSSFVQKECHPLKKQFSYRQRVQSQENNSVDNTFDRLTKGSCVFTSYILPYRFTVRWYHTNGHCTGVQYSSRGRVGLGPVCGLLFDISYPLIFPIWEIPSTSYFTGYSNRCFLSVGQQQPPQGNNRLLANGLFLCQLGLPYQAHYTLDGHDKFLYHYSPSYKGR</sequence>
<dbReference type="Proteomes" id="UP000276215">
    <property type="component" value="Unassembled WGS sequence"/>
</dbReference>
<reference evidence="1 2" key="1">
    <citation type="journal article" date="2018" name="Nat. Ecol. Evol.">
        <title>Pezizomycetes genomes reveal the molecular basis of ectomycorrhizal truffle lifestyle.</title>
        <authorList>
            <person name="Murat C."/>
            <person name="Payen T."/>
            <person name="Noel B."/>
            <person name="Kuo A."/>
            <person name="Morin E."/>
            <person name="Chen J."/>
            <person name="Kohler A."/>
            <person name="Krizsan K."/>
            <person name="Balestrini R."/>
            <person name="Da Silva C."/>
            <person name="Montanini B."/>
            <person name="Hainaut M."/>
            <person name="Levati E."/>
            <person name="Barry K.W."/>
            <person name="Belfiori B."/>
            <person name="Cichocki N."/>
            <person name="Clum A."/>
            <person name="Dockter R.B."/>
            <person name="Fauchery L."/>
            <person name="Guy J."/>
            <person name="Iotti M."/>
            <person name="Le Tacon F."/>
            <person name="Lindquist E.A."/>
            <person name="Lipzen A."/>
            <person name="Malagnac F."/>
            <person name="Mello A."/>
            <person name="Molinier V."/>
            <person name="Miyauchi S."/>
            <person name="Poulain J."/>
            <person name="Riccioni C."/>
            <person name="Rubini A."/>
            <person name="Sitrit Y."/>
            <person name="Splivallo R."/>
            <person name="Traeger S."/>
            <person name="Wang M."/>
            <person name="Zifcakova L."/>
            <person name="Wipf D."/>
            <person name="Zambonelli A."/>
            <person name="Paolocci F."/>
            <person name="Nowrousian M."/>
            <person name="Ottonello S."/>
            <person name="Baldrian P."/>
            <person name="Spatafora J.W."/>
            <person name="Henrissat B."/>
            <person name="Nagy L.G."/>
            <person name="Aury J.M."/>
            <person name="Wincker P."/>
            <person name="Grigoriev I.V."/>
            <person name="Bonfante P."/>
            <person name="Martin F.M."/>
        </authorList>
    </citation>
    <scope>NUCLEOTIDE SEQUENCE [LARGE SCALE GENOMIC DNA]</scope>
    <source>
        <strain evidence="1 2">120613-1</strain>
    </source>
</reference>
<gene>
    <name evidence="1" type="ORF">L873DRAFT_1420464</name>
</gene>
<dbReference type="EMBL" id="ML120436">
    <property type="protein sequence ID" value="RPA94463.1"/>
    <property type="molecule type" value="Genomic_DNA"/>
</dbReference>
<accession>A0A3N4J856</accession>